<evidence type="ECO:0000313" key="3">
    <source>
        <dbReference type="EMBL" id="MCV3213723.1"/>
    </source>
</evidence>
<dbReference type="PANTHER" id="PTHR46401">
    <property type="entry name" value="GLYCOSYLTRANSFERASE WBBK-RELATED"/>
    <property type="match status" value="1"/>
</dbReference>
<dbReference type="InterPro" id="IPR001296">
    <property type="entry name" value="Glyco_trans_1"/>
</dbReference>
<dbReference type="Pfam" id="PF00534">
    <property type="entry name" value="Glycos_transf_1"/>
    <property type="match status" value="1"/>
</dbReference>
<dbReference type="RefSeq" id="WP_263745250.1">
    <property type="nucleotide sequence ID" value="NZ_JAOWRF010000140.1"/>
</dbReference>
<dbReference type="EMBL" id="JAOWRF010000140">
    <property type="protein sequence ID" value="MCV3213723.1"/>
    <property type="molecule type" value="Genomic_DNA"/>
</dbReference>
<evidence type="ECO:0000259" key="2">
    <source>
        <dbReference type="Pfam" id="PF00534"/>
    </source>
</evidence>
<feature type="domain" description="Glycosyl transferase family 1" evidence="2">
    <location>
        <begin position="206"/>
        <end position="374"/>
    </location>
</feature>
<accession>A0ABT3AX88</accession>
<organism evidence="3 4">
    <name type="scientific">Plectonema radiosum NIES-515</name>
    <dbReference type="NCBI Taxonomy" id="2986073"/>
    <lineage>
        <taxon>Bacteria</taxon>
        <taxon>Bacillati</taxon>
        <taxon>Cyanobacteriota</taxon>
        <taxon>Cyanophyceae</taxon>
        <taxon>Oscillatoriophycideae</taxon>
        <taxon>Oscillatoriales</taxon>
        <taxon>Microcoleaceae</taxon>
        <taxon>Plectonema</taxon>
    </lineage>
</organism>
<gene>
    <name evidence="3" type="ORF">OGM63_09400</name>
</gene>
<comment type="caution">
    <text evidence="3">The sequence shown here is derived from an EMBL/GenBank/DDBJ whole genome shotgun (WGS) entry which is preliminary data.</text>
</comment>
<name>A0ABT3AX88_9CYAN</name>
<proteinExistence type="predicted"/>
<dbReference type="PANTHER" id="PTHR46401:SF2">
    <property type="entry name" value="GLYCOSYLTRANSFERASE WBBK-RELATED"/>
    <property type="match status" value="1"/>
</dbReference>
<dbReference type="CDD" id="cd03801">
    <property type="entry name" value="GT4_PimA-like"/>
    <property type="match status" value="1"/>
</dbReference>
<sequence>MILKTRKNSYTATLDKENKVTKVFIICSGLGHVKRGYESFTQECFNALSQEPTLDITLFKGGGDSSEKEIVLWNLRRDDKLAIFLGDITDKLIRRGEGYFIEQITFFLSLVPHIQTKKPDVIFFSDENLGNLLWYWQRFSKQNYKLLFSNGGPILPPFPRWDHVQQLAPIHLQNALEAGQPAEKQTLVPYGIQMSSQLQILTPNEREALRHKLELPENRPLIVSVGVISKSHKRMDYVIREIASLPKPRPYLLLLGQQNSDSPEIINLGNQLLGAENFQVRTVPQKEMGDYYKTADTFVLGSLGEGFGRVFLEAMSHGLPCLAHEHKVTRFVLGNNEYLDNFEIPGNLAFLIPQALQDSQDISKRQRRHESAYNRFSWDKLGLDYVKLIHNVNT</sequence>
<reference evidence="3 4" key="1">
    <citation type="submission" date="2022-10" db="EMBL/GenBank/DDBJ databases">
        <title>Identification of biosynthetic pathway for the production of the potent trypsin inhibitor radiosumin.</title>
        <authorList>
            <person name="Fewer D.P."/>
            <person name="Delbaje E."/>
            <person name="Ouyang X."/>
            <person name="Agostino P.D."/>
            <person name="Wahlsten M."/>
            <person name="Jokela J."/>
            <person name="Permi P."/>
            <person name="Haapaniemi E."/>
            <person name="Koistinen H."/>
        </authorList>
    </citation>
    <scope>NUCLEOTIDE SEQUENCE [LARGE SCALE GENOMIC DNA]</scope>
    <source>
        <strain evidence="3 4">NIES-515</strain>
    </source>
</reference>
<protein>
    <submittedName>
        <fullName evidence="3">Glycosyltransferase family 4 protein</fullName>
    </submittedName>
</protein>
<keyword evidence="4" id="KW-1185">Reference proteome</keyword>
<dbReference type="Gene3D" id="3.40.50.2000">
    <property type="entry name" value="Glycogen Phosphorylase B"/>
    <property type="match status" value="2"/>
</dbReference>
<dbReference type="Proteomes" id="UP001526143">
    <property type="component" value="Unassembled WGS sequence"/>
</dbReference>
<dbReference type="SUPFAM" id="SSF53756">
    <property type="entry name" value="UDP-Glycosyltransferase/glycogen phosphorylase"/>
    <property type="match status" value="1"/>
</dbReference>
<evidence type="ECO:0000313" key="4">
    <source>
        <dbReference type="Proteomes" id="UP001526143"/>
    </source>
</evidence>
<evidence type="ECO:0000256" key="1">
    <source>
        <dbReference type="ARBA" id="ARBA00022679"/>
    </source>
</evidence>
<keyword evidence="1" id="KW-0808">Transferase</keyword>